<dbReference type="OrthoDB" id="9801997at2"/>
<keyword evidence="2" id="KW-0575">Peroxidase</keyword>
<dbReference type="RefSeq" id="WP_075078893.1">
    <property type="nucleotide sequence ID" value="NZ_BDCO01000002.1"/>
</dbReference>
<organism evidence="2 3">
    <name type="scientific">Terrimicrobium sacchariphilum</name>
    <dbReference type="NCBI Taxonomy" id="690879"/>
    <lineage>
        <taxon>Bacteria</taxon>
        <taxon>Pseudomonadati</taxon>
        <taxon>Verrucomicrobiota</taxon>
        <taxon>Terrimicrobiia</taxon>
        <taxon>Terrimicrobiales</taxon>
        <taxon>Terrimicrobiaceae</taxon>
        <taxon>Terrimicrobium</taxon>
    </lineage>
</organism>
<dbReference type="GO" id="GO:0051920">
    <property type="term" value="F:peroxiredoxin activity"/>
    <property type="evidence" value="ECO:0007669"/>
    <property type="project" value="InterPro"/>
</dbReference>
<dbReference type="SUPFAM" id="SSF69118">
    <property type="entry name" value="AhpD-like"/>
    <property type="match status" value="1"/>
</dbReference>
<keyword evidence="2" id="KW-0560">Oxidoreductase</keyword>
<dbReference type="InterPro" id="IPR029032">
    <property type="entry name" value="AhpD-like"/>
</dbReference>
<dbReference type="PANTHER" id="PTHR34846:SF10">
    <property type="entry name" value="CYTOPLASMIC PROTEIN"/>
    <property type="match status" value="1"/>
</dbReference>
<proteinExistence type="predicted"/>
<reference evidence="3" key="1">
    <citation type="journal article" date="2017" name="Genome Announc.">
        <title>Draft Genome Sequence of Terrimicrobium sacchariphilum NM-5T, a Facultative Anaerobic Soil Bacterium of the Class Spartobacteria.</title>
        <authorList>
            <person name="Qiu Y.L."/>
            <person name="Tourlousse D.M."/>
            <person name="Matsuura N."/>
            <person name="Ohashi A."/>
            <person name="Sekiguchi Y."/>
        </authorList>
    </citation>
    <scope>NUCLEOTIDE SEQUENCE [LARGE SCALE GENOMIC DNA]</scope>
    <source>
        <strain evidence="3">NM-5</strain>
    </source>
</reference>
<dbReference type="STRING" id="690879.TSACC_21533"/>
<dbReference type="PANTHER" id="PTHR34846">
    <property type="entry name" value="4-CARBOXYMUCONOLACTONE DECARBOXYLASE FAMILY PROTEIN (AFU_ORTHOLOGUE AFUA_6G11590)"/>
    <property type="match status" value="1"/>
</dbReference>
<comment type="caution">
    <text evidence="2">The sequence shown here is derived from an EMBL/GenBank/DDBJ whole genome shotgun (WGS) entry which is preliminary data.</text>
</comment>
<dbReference type="Proteomes" id="UP000076023">
    <property type="component" value="Unassembled WGS sequence"/>
</dbReference>
<evidence type="ECO:0000313" key="3">
    <source>
        <dbReference type="Proteomes" id="UP000076023"/>
    </source>
</evidence>
<dbReference type="InterPro" id="IPR003779">
    <property type="entry name" value="CMD-like"/>
</dbReference>
<sequence length="155" mass="17500">MNTRLNYKKHGPDAVKAMWDVSLFVRQCGLESRLLHLVFLRASQINGCAFCIDIHVEEAIADGENPTRLHLLSVWRETPLFSDREQAALEWTEAVTRITEGGPSDAVYERAMKHFTEEELVNLNLAVVTINGWNRFSIAFHVPPALKSFSGHANP</sequence>
<dbReference type="NCBIfam" id="TIGR00778">
    <property type="entry name" value="ahpD_dom"/>
    <property type="match status" value="1"/>
</dbReference>
<protein>
    <submittedName>
        <fullName evidence="2">Alkylhydroperoxidase AhpD family core domain-containing protein</fullName>
    </submittedName>
</protein>
<feature type="domain" description="Carboxymuconolactone decarboxylase-like" evidence="1">
    <location>
        <begin position="12"/>
        <end position="94"/>
    </location>
</feature>
<gene>
    <name evidence="2" type="ORF">TSACC_21533</name>
</gene>
<dbReference type="InterPro" id="IPR004675">
    <property type="entry name" value="AhpD_core"/>
</dbReference>
<evidence type="ECO:0000313" key="2">
    <source>
        <dbReference type="EMBL" id="GAT33124.1"/>
    </source>
</evidence>
<accession>A0A146G888</accession>
<dbReference type="EMBL" id="BDCO01000002">
    <property type="protein sequence ID" value="GAT33124.1"/>
    <property type="molecule type" value="Genomic_DNA"/>
</dbReference>
<dbReference type="AlphaFoldDB" id="A0A146G888"/>
<evidence type="ECO:0000259" key="1">
    <source>
        <dbReference type="Pfam" id="PF02627"/>
    </source>
</evidence>
<dbReference type="InParanoid" id="A0A146G888"/>
<keyword evidence="3" id="KW-1185">Reference proteome</keyword>
<name>A0A146G888_TERSA</name>
<dbReference type="Gene3D" id="1.20.1290.10">
    <property type="entry name" value="AhpD-like"/>
    <property type="match status" value="1"/>
</dbReference>
<dbReference type="FunCoup" id="A0A146G888">
    <property type="interactions" value="35"/>
</dbReference>
<dbReference type="Pfam" id="PF02627">
    <property type="entry name" value="CMD"/>
    <property type="match status" value="1"/>
</dbReference>